<dbReference type="InParanoid" id="L0AA90"/>
<evidence type="ECO:0000256" key="1">
    <source>
        <dbReference type="SAM" id="Phobius"/>
    </source>
</evidence>
<evidence type="ECO:0000313" key="2">
    <source>
        <dbReference type="EMBL" id="AFZ70823.1"/>
    </source>
</evidence>
<protein>
    <submittedName>
        <fullName evidence="2">Uncharacterized protein</fullName>
    </submittedName>
</protein>
<organism evidence="2 3">
    <name type="scientific">Caldisphaera lagunensis (strain DSM 15908 / JCM 11604 / ANMR 0165 / IC-154)</name>
    <dbReference type="NCBI Taxonomy" id="1056495"/>
    <lineage>
        <taxon>Archaea</taxon>
        <taxon>Thermoproteota</taxon>
        <taxon>Thermoprotei</taxon>
        <taxon>Acidilobales</taxon>
        <taxon>Caldisphaeraceae</taxon>
        <taxon>Caldisphaera</taxon>
    </lineage>
</organism>
<keyword evidence="1" id="KW-0812">Transmembrane</keyword>
<dbReference type="EMBL" id="CP003378">
    <property type="protein sequence ID" value="AFZ70823.1"/>
    <property type="molecule type" value="Genomic_DNA"/>
</dbReference>
<accession>L0AA90</accession>
<dbReference type="KEGG" id="clg:Calag_1101"/>
<proteinExistence type="predicted"/>
<dbReference type="AlphaFoldDB" id="L0AA90"/>
<dbReference type="RefSeq" id="WP_015232720.1">
    <property type="nucleotide sequence ID" value="NC_019791.1"/>
</dbReference>
<name>L0AA90_CALLD</name>
<evidence type="ECO:0000313" key="3">
    <source>
        <dbReference type="Proteomes" id="UP000010469"/>
    </source>
</evidence>
<reference evidence="3" key="1">
    <citation type="submission" date="2012-03" db="EMBL/GenBank/DDBJ databases">
        <title>Complete genome of Caldisphaera lagunensis DSM 15908.</title>
        <authorList>
            <person name="Lucas S."/>
            <person name="Copeland A."/>
            <person name="Lapidus A."/>
            <person name="Glavina del Rio T."/>
            <person name="Dalin E."/>
            <person name="Tice H."/>
            <person name="Bruce D."/>
            <person name="Goodwin L."/>
            <person name="Pitluck S."/>
            <person name="Peters L."/>
            <person name="Mikhailova N."/>
            <person name="Teshima H."/>
            <person name="Kyrpides N."/>
            <person name="Mavromatis K."/>
            <person name="Ivanova N."/>
            <person name="Brettin T."/>
            <person name="Detter J.C."/>
            <person name="Han C."/>
            <person name="Larimer F."/>
            <person name="Land M."/>
            <person name="Hauser L."/>
            <person name="Markowitz V."/>
            <person name="Cheng J.-F."/>
            <person name="Hugenholtz P."/>
            <person name="Woyke T."/>
            <person name="Wu D."/>
            <person name="Spring S."/>
            <person name="Schroeder M."/>
            <person name="Brambilla E."/>
            <person name="Klenk H.-P."/>
            <person name="Eisen J.A."/>
        </authorList>
    </citation>
    <scope>NUCLEOTIDE SEQUENCE [LARGE SCALE GENOMIC DNA]</scope>
    <source>
        <strain evidence="3">DSM 15908 / JCM 11604 / IC-154</strain>
    </source>
</reference>
<dbReference type="eggNOG" id="arCOG13706">
    <property type="taxonomic scope" value="Archaea"/>
</dbReference>
<sequence length="216" mass="24327">MEKNAKYIIIALVLALILTNVLWVISYTQMNASLNKYKHDLNQSLITLNNASKAIAYYQKTLNATEKLLNITTSLLSIYNKTLTLQVIQNKLIIYNNSMIEYKIAQTSFSVAVNLTLNSIQNPSKYNLTLASYYINITYQSLNQIKYNGMILGLPNNFTSNISNALSVVNSVNRIINNLSNGGKPTIGDITTLNNALTLYNYYLLSSEYIMIKNIK</sequence>
<dbReference type="GeneID" id="14212361"/>
<keyword evidence="1" id="KW-1133">Transmembrane helix</keyword>
<keyword evidence="1" id="KW-0472">Membrane</keyword>
<dbReference type="HOGENOM" id="CLU_1275257_0_0_2"/>
<feature type="transmembrane region" description="Helical" evidence="1">
    <location>
        <begin position="7"/>
        <end position="25"/>
    </location>
</feature>
<gene>
    <name evidence="2" type="ordered locus">Calag_1101</name>
</gene>
<keyword evidence="3" id="KW-1185">Reference proteome</keyword>
<dbReference type="Proteomes" id="UP000010469">
    <property type="component" value="Chromosome"/>
</dbReference>